<sequence>MDIRFLESFVAVADCGSIAEAARRLNLTPAAVAQRLRTLEQDLDHALVARAGRTVRPTASGLAVLDAARQLIEAARDLRASAANDEPAGRLRLGATATSMTGILPEILAGLRLCHPRIEYFLRPDSSARLYQGVQAGELDAAIIVRPHFPVPKSMGWQTLRHEPLMLIASEGLDLGDPHGLIAGQPFIRYDRNQWGGQIVDRYLRRHDLNVREWLELDALDAIAALVSRGLGVSIVPDWAPPWPEGLPLQKKLLPAGEVRQTGVLWNRSGPRIAAVRAFVDFCAAEGKVARVKGGMKYD</sequence>
<dbReference type="EMBL" id="QZCG01000034">
    <property type="protein sequence ID" value="RJE81827.1"/>
    <property type="molecule type" value="Genomic_DNA"/>
</dbReference>
<evidence type="ECO:0000256" key="4">
    <source>
        <dbReference type="ARBA" id="ARBA00023163"/>
    </source>
</evidence>
<dbReference type="AlphaFoldDB" id="A0A418SLQ0"/>
<gene>
    <name evidence="6" type="ORF">D3P04_22965</name>
</gene>
<keyword evidence="3" id="KW-0238">DNA-binding</keyword>
<dbReference type="Pfam" id="PF03466">
    <property type="entry name" value="LysR_substrate"/>
    <property type="match status" value="1"/>
</dbReference>
<evidence type="ECO:0000313" key="6">
    <source>
        <dbReference type="EMBL" id="RJE81827.1"/>
    </source>
</evidence>
<keyword evidence="2" id="KW-0805">Transcription regulation</keyword>
<dbReference type="Gene3D" id="3.40.190.10">
    <property type="entry name" value="Periplasmic binding protein-like II"/>
    <property type="match status" value="2"/>
</dbReference>
<dbReference type="OrthoDB" id="9811588at2"/>
<dbReference type="GO" id="GO:0003700">
    <property type="term" value="F:DNA-binding transcription factor activity"/>
    <property type="evidence" value="ECO:0007669"/>
    <property type="project" value="InterPro"/>
</dbReference>
<feature type="domain" description="HTH lysR-type" evidence="5">
    <location>
        <begin position="1"/>
        <end position="58"/>
    </location>
</feature>
<dbReference type="SUPFAM" id="SSF53850">
    <property type="entry name" value="Periplasmic binding protein-like II"/>
    <property type="match status" value="1"/>
</dbReference>
<organism evidence="6 7">
    <name type="scientific">Paracoccus onubensis</name>
    <dbReference type="NCBI Taxonomy" id="1675788"/>
    <lineage>
        <taxon>Bacteria</taxon>
        <taxon>Pseudomonadati</taxon>
        <taxon>Pseudomonadota</taxon>
        <taxon>Alphaproteobacteria</taxon>
        <taxon>Rhodobacterales</taxon>
        <taxon>Paracoccaceae</taxon>
        <taxon>Paracoccus</taxon>
    </lineage>
</organism>
<dbReference type="PROSITE" id="PS50931">
    <property type="entry name" value="HTH_LYSR"/>
    <property type="match status" value="1"/>
</dbReference>
<name>A0A418SLQ0_9RHOB</name>
<dbReference type="PANTHER" id="PTHR30126">
    <property type="entry name" value="HTH-TYPE TRANSCRIPTIONAL REGULATOR"/>
    <property type="match status" value="1"/>
</dbReference>
<reference evidence="7" key="1">
    <citation type="submission" date="2018-09" db="EMBL/GenBank/DDBJ databases">
        <title>Acidovorax cavernicola nov. sp. isolated from Gruta de las Maravillas (Aracena, Spain).</title>
        <authorList>
            <person name="Jurado V."/>
            <person name="Gutierrez-Patricio S."/>
            <person name="Gonzalez-Pimentel J.L."/>
            <person name="Miller A.Z."/>
            <person name="Laiz L."/>
            <person name="Saiz-Jimenez C."/>
        </authorList>
    </citation>
    <scope>NUCLEOTIDE SEQUENCE [LARGE SCALE GENOMIC DNA]</scope>
    <source>
        <strain evidence="7">1011MAR3C25</strain>
    </source>
</reference>
<dbReference type="InterPro" id="IPR036390">
    <property type="entry name" value="WH_DNA-bd_sf"/>
</dbReference>
<evidence type="ECO:0000259" key="5">
    <source>
        <dbReference type="PROSITE" id="PS50931"/>
    </source>
</evidence>
<dbReference type="CDD" id="cd08427">
    <property type="entry name" value="PBP2_LTTR_like_2"/>
    <property type="match status" value="1"/>
</dbReference>
<evidence type="ECO:0000256" key="1">
    <source>
        <dbReference type="ARBA" id="ARBA00009437"/>
    </source>
</evidence>
<protein>
    <submittedName>
        <fullName evidence="6">LysR family transcriptional regulator</fullName>
    </submittedName>
</protein>
<dbReference type="GO" id="GO:0000976">
    <property type="term" value="F:transcription cis-regulatory region binding"/>
    <property type="evidence" value="ECO:0007669"/>
    <property type="project" value="TreeGrafter"/>
</dbReference>
<dbReference type="Proteomes" id="UP000284202">
    <property type="component" value="Unassembled WGS sequence"/>
</dbReference>
<dbReference type="Gene3D" id="1.10.10.10">
    <property type="entry name" value="Winged helix-like DNA-binding domain superfamily/Winged helix DNA-binding domain"/>
    <property type="match status" value="1"/>
</dbReference>
<dbReference type="InterPro" id="IPR000847">
    <property type="entry name" value="LysR_HTH_N"/>
</dbReference>
<proteinExistence type="inferred from homology"/>
<comment type="caution">
    <text evidence="6">The sequence shown here is derived from an EMBL/GenBank/DDBJ whole genome shotgun (WGS) entry which is preliminary data.</text>
</comment>
<dbReference type="InterPro" id="IPR036388">
    <property type="entry name" value="WH-like_DNA-bd_sf"/>
</dbReference>
<evidence type="ECO:0000256" key="3">
    <source>
        <dbReference type="ARBA" id="ARBA00023125"/>
    </source>
</evidence>
<accession>A0A418SLQ0</accession>
<evidence type="ECO:0000313" key="7">
    <source>
        <dbReference type="Proteomes" id="UP000284202"/>
    </source>
</evidence>
<keyword evidence="4" id="KW-0804">Transcription</keyword>
<dbReference type="Pfam" id="PF00126">
    <property type="entry name" value="HTH_1"/>
    <property type="match status" value="1"/>
</dbReference>
<keyword evidence="7" id="KW-1185">Reference proteome</keyword>
<dbReference type="PANTHER" id="PTHR30126:SF94">
    <property type="entry name" value="LYSR FAMILY TRANSCRIPTIONAL REGULATOR"/>
    <property type="match status" value="1"/>
</dbReference>
<comment type="similarity">
    <text evidence="1">Belongs to the LysR transcriptional regulatory family.</text>
</comment>
<dbReference type="InterPro" id="IPR005119">
    <property type="entry name" value="LysR_subst-bd"/>
</dbReference>
<evidence type="ECO:0000256" key="2">
    <source>
        <dbReference type="ARBA" id="ARBA00023015"/>
    </source>
</evidence>
<dbReference type="RefSeq" id="WP_119752211.1">
    <property type="nucleotide sequence ID" value="NZ_QZCG01000034.1"/>
</dbReference>
<dbReference type="SUPFAM" id="SSF46785">
    <property type="entry name" value="Winged helix' DNA-binding domain"/>
    <property type="match status" value="1"/>
</dbReference>